<dbReference type="InterPro" id="IPR043502">
    <property type="entry name" value="DNA/RNA_pol_sf"/>
</dbReference>
<evidence type="ECO:0000313" key="2">
    <source>
        <dbReference type="Proteomes" id="UP000504604"/>
    </source>
</evidence>
<reference evidence="2" key="1">
    <citation type="submission" date="2024-10" db="UniProtKB">
        <authorList>
            <consortium name="RefSeq"/>
        </authorList>
    </citation>
    <scope>NUCLEOTIDE SEQUENCE [LARGE SCALE GENOMIC DNA]</scope>
    <source>
        <strain evidence="2">cv. Zhongzhi No. 13</strain>
    </source>
</reference>
<dbReference type="Proteomes" id="UP000504604">
    <property type="component" value="Linkage group LG1"/>
</dbReference>
<keyword evidence="2" id="KW-1185">Reference proteome</keyword>
<feature type="domain" description="Reverse transcriptase Ty1/copia-type" evidence="1">
    <location>
        <begin position="82"/>
        <end position="153"/>
    </location>
</feature>
<reference evidence="3" key="2">
    <citation type="submission" date="2025-08" db="UniProtKB">
        <authorList>
            <consortium name="RefSeq"/>
        </authorList>
    </citation>
    <scope>IDENTIFICATION</scope>
</reference>
<dbReference type="SUPFAM" id="SSF56672">
    <property type="entry name" value="DNA/RNA polymerases"/>
    <property type="match status" value="1"/>
</dbReference>
<dbReference type="OrthoDB" id="892939at2759"/>
<dbReference type="PANTHER" id="PTHR11439">
    <property type="entry name" value="GAG-POL-RELATED RETROTRANSPOSON"/>
    <property type="match status" value="1"/>
</dbReference>
<dbReference type="RefSeq" id="XP_020548601.1">
    <property type="nucleotide sequence ID" value="XM_020692942.1"/>
</dbReference>
<sequence>MNIVMDVVFYEYSFPYHDLTSPLVPFALPLSIDDLDPLAPINDPVCPPATITPSSDPPMSPLSHFVIHNDLTLGLPDWSIDRYKARLVAKGYNQIEGVDYFDSFPPVAKATIVRIFLALAASNSWPLLKLDIYNVFLHGFLEEDVYMDPPEGLLGVPAGQSSHEHCPFIKRTSRDFTALLVYVDDILLTRSSFSALDFVKSYIDHLSTIKDLGTVKYFLGLELARSYHGLQVTQRKYLQDILADTSMLDAKPASTPLPPGLKLVPDDGSLLPDPDRFRCLVGPLFYFGFTRPDISFVVQQPSQFIQAPRSSHWDDALHVLRYLKGSSSTGMFFSSTSSSTLSAYSDASWAFCPDSRRSITGFCVFLGLSLIS</sequence>
<evidence type="ECO:0000259" key="1">
    <source>
        <dbReference type="Pfam" id="PF07727"/>
    </source>
</evidence>
<protein>
    <submittedName>
        <fullName evidence="3">Uncharacterized protein LOC110011760</fullName>
    </submittedName>
</protein>
<feature type="domain" description="Reverse transcriptase Ty1/copia-type" evidence="1">
    <location>
        <begin position="164"/>
        <end position="257"/>
    </location>
</feature>
<name>A0A8M8UXH6_SESIN</name>
<dbReference type="AlphaFoldDB" id="A0A8M8UXH6"/>
<dbReference type="InterPro" id="IPR013103">
    <property type="entry name" value="RVT_2"/>
</dbReference>
<evidence type="ECO:0000313" key="3">
    <source>
        <dbReference type="RefSeq" id="XP_020548601.1"/>
    </source>
</evidence>
<dbReference type="KEGG" id="sind:110011760"/>
<dbReference type="GeneID" id="110011760"/>
<proteinExistence type="predicted"/>
<organism evidence="2 3">
    <name type="scientific">Sesamum indicum</name>
    <name type="common">Oriental sesame</name>
    <name type="synonym">Sesamum orientale</name>
    <dbReference type="NCBI Taxonomy" id="4182"/>
    <lineage>
        <taxon>Eukaryota</taxon>
        <taxon>Viridiplantae</taxon>
        <taxon>Streptophyta</taxon>
        <taxon>Embryophyta</taxon>
        <taxon>Tracheophyta</taxon>
        <taxon>Spermatophyta</taxon>
        <taxon>Magnoliopsida</taxon>
        <taxon>eudicotyledons</taxon>
        <taxon>Gunneridae</taxon>
        <taxon>Pentapetalae</taxon>
        <taxon>asterids</taxon>
        <taxon>lamiids</taxon>
        <taxon>Lamiales</taxon>
        <taxon>Pedaliaceae</taxon>
        <taxon>Sesamum</taxon>
    </lineage>
</organism>
<accession>A0A8M8UXH6</accession>
<dbReference type="Pfam" id="PF07727">
    <property type="entry name" value="RVT_2"/>
    <property type="match status" value="2"/>
</dbReference>
<gene>
    <name evidence="3" type="primary">LOC110011760</name>
</gene>
<dbReference type="PANTHER" id="PTHR11439:SF470">
    <property type="entry name" value="CYSTEINE-RICH RLK (RECEPTOR-LIKE PROTEIN KINASE) 8"/>
    <property type="match status" value="1"/>
</dbReference>